<accession>A0A1Y2HR42</accession>
<gene>
    <name evidence="3" type="ORF">BCR44DRAFT_378506</name>
</gene>
<protein>
    <recommendedName>
        <fullName evidence="2">SPIN90/Ldb17 leucine-rich domain-containing protein</fullName>
    </recommendedName>
</protein>
<sequence length="277" mass="29979">MIADVVLRSARWHRLPVDAEAVTMEMPLLVLAFATARMARLSDPACYVDDATTLQLLTALHSSRTLRHLEPLHDALAQLLLAINDQSLAWPIPASDTDVLAGPPLPMNTPLLRAICHSPHVPNSSPTSPASTPPPATSSPPSLLSSPCAHSFTETLVFLLNRAAHASDQLLVLKPVYVILAVRPDLFYTNDVRVLLQVVVRVLRDDECTFAVRNALLRVLEVGVPSVQSVGLVDEVRTVVWAVGEWVRVGKVRDDAGGTTARVVARVLEAGMRSLVV</sequence>
<dbReference type="PANTHER" id="PTHR13357:SF1">
    <property type="entry name" value="NCK-INTERACTING PROTEIN WITH SH3 DOMAIN"/>
    <property type="match status" value="1"/>
</dbReference>
<dbReference type="Pfam" id="PF09431">
    <property type="entry name" value="SPIN90_LRD"/>
    <property type="match status" value="1"/>
</dbReference>
<evidence type="ECO:0000256" key="1">
    <source>
        <dbReference type="SAM" id="MobiDB-lite"/>
    </source>
</evidence>
<feature type="region of interest" description="Disordered" evidence="1">
    <location>
        <begin position="118"/>
        <end position="144"/>
    </location>
</feature>
<comment type="caution">
    <text evidence="3">The sequence shown here is derived from an EMBL/GenBank/DDBJ whole genome shotgun (WGS) entry which is preliminary data.</text>
</comment>
<evidence type="ECO:0000259" key="2">
    <source>
        <dbReference type="Pfam" id="PF09431"/>
    </source>
</evidence>
<dbReference type="GO" id="GO:0071933">
    <property type="term" value="F:Arp2/3 complex binding"/>
    <property type="evidence" value="ECO:0007669"/>
    <property type="project" value="TreeGrafter"/>
</dbReference>
<evidence type="ECO:0000313" key="3">
    <source>
        <dbReference type="EMBL" id="ORZ37050.1"/>
    </source>
</evidence>
<name>A0A1Y2HR42_9FUNG</name>
<dbReference type="GO" id="GO:0051666">
    <property type="term" value="P:actin cortical patch localization"/>
    <property type="evidence" value="ECO:0007669"/>
    <property type="project" value="TreeGrafter"/>
</dbReference>
<dbReference type="EMBL" id="MCFL01000014">
    <property type="protein sequence ID" value="ORZ37050.1"/>
    <property type="molecule type" value="Genomic_DNA"/>
</dbReference>
<dbReference type="GO" id="GO:0030479">
    <property type="term" value="C:actin cortical patch"/>
    <property type="evidence" value="ECO:0007669"/>
    <property type="project" value="TreeGrafter"/>
</dbReference>
<dbReference type="GO" id="GO:0000147">
    <property type="term" value="P:actin cortical patch assembly"/>
    <property type="evidence" value="ECO:0007669"/>
    <property type="project" value="TreeGrafter"/>
</dbReference>
<keyword evidence="4" id="KW-1185">Reference proteome</keyword>
<evidence type="ECO:0000313" key="4">
    <source>
        <dbReference type="Proteomes" id="UP000193411"/>
    </source>
</evidence>
<dbReference type="InterPro" id="IPR018556">
    <property type="entry name" value="SPIN90/Ldb17_LRD"/>
</dbReference>
<organism evidence="3 4">
    <name type="scientific">Catenaria anguillulae PL171</name>
    <dbReference type="NCBI Taxonomy" id="765915"/>
    <lineage>
        <taxon>Eukaryota</taxon>
        <taxon>Fungi</taxon>
        <taxon>Fungi incertae sedis</taxon>
        <taxon>Blastocladiomycota</taxon>
        <taxon>Blastocladiomycetes</taxon>
        <taxon>Blastocladiales</taxon>
        <taxon>Catenariaceae</taxon>
        <taxon>Catenaria</taxon>
    </lineage>
</organism>
<feature type="domain" description="SPIN90/Ldb17 leucine-rich" evidence="2">
    <location>
        <begin position="148"/>
        <end position="221"/>
    </location>
</feature>
<dbReference type="PANTHER" id="PTHR13357">
    <property type="entry name" value="SH3 ADAPTER PROTEIN SPIN90 NCK INTERACTING PROTEIN WITH SH3 DOMAIN"/>
    <property type="match status" value="1"/>
</dbReference>
<dbReference type="GO" id="GO:0006897">
    <property type="term" value="P:endocytosis"/>
    <property type="evidence" value="ECO:0007669"/>
    <property type="project" value="TreeGrafter"/>
</dbReference>
<reference evidence="3 4" key="1">
    <citation type="submission" date="2016-07" db="EMBL/GenBank/DDBJ databases">
        <title>Pervasive Adenine N6-methylation of Active Genes in Fungi.</title>
        <authorList>
            <consortium name="DOE Joint Genome Institute"/>
            <person name="Mondo S.J."/>
            <person name="Dannebaum R.O."/>
            <person name="Kuo R.C."/>
            <person name="Labutti K."/>
            <person name="Haridas S."/>
            <person name="Kuo A."/>
            <person name="Salamov A."/>
            <person name="Ahrendt S.R."/>
            <person name="Lipzen A."/>
            <person name="Sullivan W."/>
            <person name="Andreopoulos W.B."/>
            <person name="Clum A."/>
            <person name="Lindquist E."/>
            <person name="Daum C."/>
            <person name="Ramamoorthy G.K."/>
            <person name="Gryganskyi A."/>
            <person name="Culley D."/>
            <person name="Magnuson J.K."/>
            <person name="James T.Y."/>
            <person name="O'Malley M.A."/>
            <person name="Stajich J.E."/>
            <person name="Spatafora J.W."/>
            <person name="Visel A."/>
            <person name="Grigoriev I.V."/>
        </authorList>
    </citation>
    <scope>NUCLEOTIDE SEQUENCE [LARGE SCALE GENOMIC DNA]</scope>
    <source>
        <strain evidence="3 4">PL171</strain>
    </source>
</reference>
<dbReference type="STRING" id="765915.A0A1Y2HR42"/>
<proteinExistence type="predicted"/>
<dbReference type="InterPro" id="IPR030125">
    <property type="entry name" value="SPIN90/Ldb17"/>
</dbReference>
<dbReference type="OrthoDB" id="445362at2759"/>
<dbReference type="AlphaFoldDB" id="A0A1Y2HR42"/>
<dbReference type="Proteomes" id="UP000193411">
    <property type="component" value="Unassembled WGS sequence"/>
</dbReference>